<sequence>MTEQNPPHVPEHARTPAPELENVEDAAVELPLGMRVAAAWSWRLIVVGVAVAALLWLIVQVRIIVIPVIIAILFTALLHPIVAAFERRGWPRELGVVTALVTFVASVTLLITLIVTQLRRGLGDVTMRSTQAWDDFLHWLETAFGVSAAQVNGYIDQFMHTIDEHQSEIWTGALAITTTAGQVITGSLLALFSLIFLLIDGKRIWYWVLGFLPARAHAPADAAGVAGWASVGQYVRVQIFVAFVDAVGIGVGAAILGVPLAVPIAILVFLGSFIPFLGAITTGALAVFVALVYNGPITAIIMFGIVILVNQVEGHVLQPLVMGNAVSVHPLGVVLAVSAGALLAGIPGALFAVPLAAAASAIVNTLNERRWDPDRDPVAEYLKRQKVHRLAKHRARRAARIEPRGGTA</sequence>
<keyword evidence="3" id="KW-0813">Transport</keyword>
<evidence type="ECO:0000313" key="10">
    <source>
        <dbReference type="Proteomes" id="UP000693892"/>
    </source>
</evidence>
<reference evidence="9" key="1">
    <citation type="submission" date="2021-06" db="EMBL/GenBank/DDBJ databases">
        <authorList>
            <person name="Criscuolo A."/>
        </authorList>
    </citation>
    <scope>NUCLEOTIDE SEQUENCE</scope>
    <source>
        <strain evidence="9">CIP111803</strain>
    </source>
</reference>
<comment type="similarity">
    <text evidence="2">Belongs to the autoinducer-2 exporter (AI-2E) (TC 2.A.86) family.</text>
</comment>
<evidence type="ECO:0000256" key="3">
    <source>
        <dbReference type="ARBA" id="ARBA00022448"/>
    </source>
</evidence>
<dbReference type="EMBL" id="CAJVAP010000006">
    <property type="protein sequence ID" value="CAG7604503.1"/>
    <property type="molecule type" value="Genomic_DNA"/>
</dbReference>
<dbReference type="GO" id="GO:0005886">
    <property type="term" value="C:plasma membrane"/>
    <property type="evidence" value="ECO:0007669"/>
    <property type="project" value="UniProtKB-SubCell"/>
</dbReference>
<keyword evidence="4" id="KW-1003">Cell membrane</keyword>
<dbReference type="PANTHER" id="PTHR21716:SF53">
    <property type="entry name" value="PERMEASE PERM-RELATED"/>
    <property type="match status" value="1"/>
</dbReference>
<keyword evidence="10" id="KW-1185">Reference proteome</keyword>
<evidence type="ECO:0000313" key="9">
    <source>
        <dbReference type="EMBL" id="CAG7604503.1"/>
    </source>
</evidence>
<feature type="transmembrane region" description="Helical" evidence="8">
    <location>
        <begin position="94"/>
        <end position="115"/>
    </location>
</feature>
<gene>
    <name evidence="9" type="ORF">LEUCIP111803_00744</name>
</gene>
<feature type="transmembrane region" description="Helical" evidence="8">
    <location>
        <begin position="239"/>
        <end position="270"/>
    </location>
</feature>
<evidence type="ECO:0000256" key="2">
    <source>
        <dbReference type="ARBA" id="ARBA00009773"/>
    </source>
</evidence>
<evidence type="ECO:0000256" key="4">
    <source>
        <dbReference type="ARBA" id="ARBA00022475"/>
    </source>
</evidence>
<name>A0A916JXR3_9MICO</name>
<dbReference type="PANTHER" id="PTHR21716">
    <property type="entry name" value="TRANSMEMBRANE PROTEIN"/>
    <property type="match status" value="1"/>
</dbReference>
<dbReference type="GO" id="GO:0055085">
    <property type="term" value="P:transmembrane transport"/>
    <property type="evidence" value="ECO:0007669"/>
    <property type="project" value="TreeGrafter"/>
</dbReference>
<organism evidence="9 10">
    <name type="scientific">Leucobacter soli</name>
    <dbReference type="NCBI Taxonomy" id="2812850"/>
    <lineage>
        <taxon>Bacteria</taxon>
        <taxon>Bacillati</taxon>
        <taxon>Actinomycetota</taxon>
        <taxon>Actinomycetes</taxon>
        <taxon>Micrococcales</taxon>
        <taxon>Microbacteriaceae</taxon>
        <taxon>Leucobacter</taxon>
    </lineage>
</organism>
<comment type="caution">
    <text evidence="9">The sequence shown here is derived from an EMBL/GenBank/DDBJ whole genome shotgun (WGS) entry which is preliminary data.</text>
</comment>
<comment type="subcellular location">
    <subcellularLocation>
        <location evidence="1">Cell membrane</location>
        <topology evidence="1">Multi-pass membrane protein</topology>
    </subcellularLocation>
</comment>
<feature type="transmembrane region" description="Helical" evidence="8">
    <location>
        <begin position="276"/>
        <end position="309"/>
    </location>
</feature>
<accession>A0A916JXR3</accession>
<evidence type="ECO:0000256" key="7">
    <source>
        <dbReference type="ARBA" id="ARBA00023136"/>
    </source>
</evidence>
<dbReference type="AlphaFoldDB" id="A0A916JXR3"/>
<keyword evidence="7 8" id="KW-0472">Membrane</keyword>
<feature type="transmembrane region" description="Helical" evidence="8">
    <location>
        <begin position="321"/>
        <end position="343"/>
    </location>
</feature>
<evidence type="ECO:0000256" key="6">
    <source>
        <dbReference type="ARBA" id="ARBA00022989"/>
    </source>
</evidence>
<feature type="transmembrane region" description="Helical" evidence="8">
    <location>
        <begin position="175"/>
        <end position="199"/>
    </location>
</feature>
<dbReference type="Proteomes" id="UP000693892">
    <property type="component" value="Unassembled WGS sequence"/>
</dbReference>
<evidence type="ECO:0000256" key="1">
    <source>
        <dbReference type="ARBA" id="ARBA00004651"/>
    </source>
</evidence>
<keyword evidence="5 8" id="KW-0812">Transmembrane</keyword>
<dbReference type="Pfam" id="PF01594">
    <property type="entry name" value="AI-2E_transport"/>
    <property type="match status" value="1"/>
</dbReference>
<keyword evidence="6 8" id="KW-1133">Transmembrane helix</keyword>
<evidence type="ECO:0000256" key="8">
    <source>
        <dbReference type="SAM" id="Phobius"/>
    </source>
</evidence>
<feature type="transmembrane region" description="Helical" evidence="8">
    <location>
        <begin position="64"/>
        <end position="82"/>
    </location>
</feature>
<proteinExistence type="inferred from homology"/>
<feature type="transmembrane region" description="Helical" evidence="8">
    <location>
        <begin position="40"/>
        <end position="59"/>
    </location>
</feature>
<dbReference type="InterPro" id="IPR002549">
    <property type="entry name" value="AI-2E-like"/>
</dbReference>
<evidence type="ECO:0000256" key="5">
    <source>
        <dbReference type="ARBA" id="ARBA00022692"/>
    </source>
</evidence>
<dbReference type="RefSeq" id="WP_236021877.1">
    <property type="nucleotide sequence ID" value="NZ_CAJVAP010000006.1"/>
</dbReference>
<protein>
    <submittedName>
        <fullName evidence="9">Transport protein</fullName>
    </submittedName>
</protein>